<sequence length="73" mass="7961">MHAALCGSAAPAATCLSSRNLPLRERACLKAFRHGRTGEASAALGIGAWRHGRALVLRLRSDDRRRRLEVRAV</sequence>
<dbReference type="RefSeq" id="XP_005772795.1">
    <property type="nucleotide sequence ID" value="XM_005772738.1"/>
</dbReference>
<dbReference type="PaxDb" id="2903-EOD20366"/>
<name>A0A0D3JA31_EMIH1</name>
<evidence type="ECO:0000313" key="2">
    <source>
        <dbReference type="Proteomes" id="UP000013827"/>
    </source>
</evidence>
<evidence type="ECO:0000313" key="1">
    <source>
        <dbReference type="EnsemblProtists" id="EOD20366"/>
    </source>
</evidence>
<dbReference type="HOGENOM" id="CLU_2710032_0_0_1"/>
<dbReference type="Proteomes" id="UP000013827">
    <property type="component" value="Unassembled WGS sequence"/>
</dbReference>
<protein>
    <submittedName>
        <fullName evidence="1">Uncharacterized protein</fullName>
    </submittedName>
</protein>
<dbReference type="KEGG" id="ehx:EMIHUDRAFT_369130"/>
<organism evidence="1 2">
    <name type="scientific">Emiliania huxleyi (strain CCMP1516)</name>
    <dbReference type="NCBI Taxonomy" id="280463"/>
    <lineage>
        <taxon>Eukaryota</taxon>
        <taxon>Haptista</taxon>
        <taxon>Haptophyta</taxon>
        <taxon>Prymnesiophyceae</taxon>
        <taxon>Isochrysidales</taxon>
        <taxon>Noelaerhabdaceae</taxon>
        <taxon>Emiliania</taxon>
    </lineage>
</organism>
<keyword evidence="2" id="KW-1185">Reference proteome</keyword>
<reference evidence="2" key="1">
    <citation type="journal article" date="2013" name="Nature">
        <title>Pan genome of the phytoplankton Emiliania underpins its global distribution.</title>
        <authorList>
            <person name="Read B.A."/>
            <person name="Kegel J."/>
            <person name="Klute M.J."/>
            <person name="Kuo A."/>
            <person name="Lefebvre S.C."/>
            <person name="Maumus F."/>
            <person name="Mayer C."/>
            <person name="Miller J."/>
            <person name="Monier A."/>
            <person name="Salamov A."/>
            <person name="Young J."/>
            <person name="Aguilar M."/>
            <person name="Claverie J.M."/>
            <person name="Frickenhaus S."/>
            <person name="Gonzalez K."/>
            <person name="Herman E.K."/>
            <person name="Lin Y.C."/>
            <person name="Napier J."/>
            <person name="Ogata H."/>
            <person name="Sarno A.F."/>
            <person name="Shmutz J."/>
            <person name="Schroeder D."/>
            <person name="de Vargas C."/>
            <person name="Verret F."/>
            <person name="von Dassow P."/>
            <person name="Valentin K."/>
            <person name="Van de Peer Y."/>
            <person name="Wheeler G."/>
            <person name="Dacks J.B."/>
            <person name="Delwiche C.F."/>
            <person name="Dyhrman S.T."/>
            <person name="Glockner G."/>
            <person name="John U."/>
            <person name="Richards T."/>
            <person name="Worden A.Z."/>
            <person name="Zhang X."/>
            <person name="Grigoriev I.V."/>
            <person name="Allen A.E."/>
            <person name="Bidle K."/>
            <person name="Borodovsky M."/>
            <person name="Bowler C."/>
            <person name="Brownlee C."/>
            <person name="Cock J.M."/>
            <person name="Elias M."/>
            <person name="Gladyshev V.N."/>
            <person name="Groth M."/>
            <person name="Guda C."/>
            <person name="Hadaegh A."/>
            <person name="Iglesias-Rodriguez M.D."/>
            <person name="Jenkins J."/>
            <person name="Jones B.M."/>
            <person name="Lawson T."/>
            <person name="Leese F."/>
            <person name="Lindquist E."/>
            <person name="Lobanov A."/>
            <person name="Lomsadze A."/>
            <person name="Malik S.B."/>
            <person name="Marsh M.E."/>
            <person name="Mackinder L."/>
            <person name="Mock T."/>
            <person name="Mueller-Roeber B."/>
            <person name="Pagarete A."/>
            <person name="Parker M."/>
            <person name="Probert I."/>
            <person name="Quesneville H."/>
            <person name="Raines C."/>
            <person name="Rensing S.A."/>
            <person name="Riano-Pachon D.M."/>
            <person name="Richier S."/>
            <person name="Rokitta S."/>
            <person name="Shiraiwa Y."/>
            <person name="Soanes D.M."/>
            <person name="van der Giezen M."/>
            <person name="Wahlund T.M."/>
            <person name="Williams B."/>
            <person name="Wilson W."/>
            <person name="Wolfe G."/>
            <person name="Wurch L.L."/>
        </authorList>
    </citation>
    <scope>NUCLEOTIDE SEQUENCE</scope>
</reference>
<accession>A0A0D3JA31</accession>
<dbReference type="EnsemblProtists" id="EOD20366">
    <property type="protein sequence ID" value="EOD20366"/>
    <property type="gene ID" value="EMIHUDRAFT_369130"/>
</dbReference>
<dbReference type="AlphaFoldDB" id="A0A0D3JA31"/>
<reference evidence="1" key="2">
    <citation type="submission" date="2024-10" db="UniProtKB">
        <authorList>
            <consortium name="EnsemblProtists"/>
        </authorList>
    </citation>
    <scope>IDENTIFICATION</scope>
</reference>
<proteinExistence type="predicted"/>
<dbReference type="GeneID" id="17265911"/>